<comment type="caution">
    <text evidence="1">The sequence shown here is derived from an EMBL/GenBank/DDBJ whole genome shotgun (WGS) entry which is preliminary data.</text>
</comment>
<protein>
    <submittedName>
        <fullName evidence="1">Uncharacterized protein</fullName>
    </submittedName>
</protein>
<sequence length="453" mass="49921">MATVTADRLERAAEPRRCYWCGPLAEQVHRSRRSAPCGGSAPVTVCEPGYEYCAVVATSPPRIESRYCVKMYQDECYPLFCNSTKTWKMTCPCRGDLCNGPNTDRETEAFALLPKLVAKTHNSRIKKRTAVASPHLIKHERKMRIIGNGDAANDSEADNASDKLIVNENYDNLQPDADATQSEDTQSDQPTNTVVEHHDDNGKENAENVVDNKDNGKSTTPDNHLIEIEIHVSDPTDESVTIKDNELPCTSDISSANESDKPTEEIETEKHEEIPITITDTTKTEVKSNEITKVAQSDETIKPTEAMQQDIITAKIISESPSELPTIATEVKTNDEATKAIDEMQNDAPIISPANSDETMKPTEETKTVETSTMKSVKPSEGMPTAEALQENGSPTSLAEKTTTTPTTEATTTITITQENLEKRITTPASRRKNSATQITFSYVLFLSCILYL</sequence>
<reference evidence="1 2" key="1">
    <citation type="journal article" date="2022" name="Genome Biol. Evol.">
        <title>The Spruce Budworm Genome: Reconstructing the Evolutionary History of Antifreeze Proteins.</title>
        <authorList>
            <person name="Beliveau C."/>
            <person name="Gagne P."/>
            <person name="Picq S."/>
            <person name="Vernygora O."/>
            <person name="Keeling C.I."/>
            <person name="Pinkney K."/>
            <person name="Doucet D."/>
            <person name="Wen F."/>
            <person name="Johnston J.S."/>
            <person name="Maaroufi H."/>
            <person name="Boyle B."/>
            <person name="Laroche J."/>
            <person name="Dewar K."/>
            <person name="Juretic N."/>
            <person name="Blackburn G."/>
            <person name="Nisole A."/>
            <person name="Brunet B."/>
            <person name="Brandao M."/>
            <person name="Lumley L."/>
            <person name="Duan J."/>
            <person name="Quan G."/>
            <person name="Lucarotti C.J."/>
            <person name="Roe A.D."/>
            <person name="Sperling F.A.H."/>
            <person name="Levesque R.C."/>
            <person name="Cusson M."/>
        </authorList>
    </citation>
    <scope>NUCLEOTIDE SEQUENCE [LARGE SCALE GENOMIC DNA]</scope>
    <source>
        <strain evidence="1">Glfc:IPQL:Cfum</strain>
    </source>
</reference>
<accession>A0ACC0KMX5</accession>
<organism evidence="1 2">
    <name type="scientific">Choristoneura fumiferana</name>
    <name type="common">Spruce budworm moth</name>
    <name type="synonym">Archips fumiferana</name>
    <dbReference type="NCBI Taxonomy" id="7141"/>
    <lineage>
        <taxon>Eukaryota</taxon>
        <taxon>Metazoa</taxon>
        <taxon>Ecdysozoa</taxon>
        <taxon>Arthropoda</taxon>
        <taxon>Hexapoda</taxon>
        <taxon>Insecta</taxon>
        <taxon>Pterygota</taxon>
        <taxon>Neoptera</taxon>
        <taxon>Endopterygota</taxon>
        <taxon>Lepidoptera</taxon>
        <taxon>Glossata</taxon>
        <taxon>Ditrysia</taxon>
        <taxon>Tortricoidea</taxon>
        <taxon>Tortricidae</taxon>
        <taxon>Tortricinae</taxon>
        <taxon>Choristoneura</taxon>
    </lineage>
</organism>
<dbReference type="Proteomes" id="UP001064048">
    <property type="component" value="Chromosome 20"/>
</dbReference>
<evidence type="ECO:0000313" key="2">
    <source>
        <dbReference type="Proteomes" id="UP001064048"/>
    </source>
</evidence>
<name>A0ACC0KMX5_CHOFU</name>
<dbReference type="EMBL" id="CM046120">
    <property type="protein sequence ID" value="KAI8437650.1"/>
    <property type="molecule type" value="Genomic_DNA"/>
</dbReference>
<keyword evidence="2" id="KW-1185">Reference proteome</keyword>
<proteinExistence type="predicted"/>
<gene>
    <name evidence="1" type="ORF">MSG28_011901</name>
</gene>
<evidence type="ECO:0000313" key="1">
    <source>
        <dbReference type="EMBL" id="KAI8437650.1"/>
    </source>
</evidence>